<evidence type="ECO:0000256" key="2">
    <source>
        <dbReference type="ARBA" id="ARBA00023002"/>
    </source>
</evidence>
<keyword evidence="2" id="KW-0560">Oxidoreductase</keyword>
<proteinExistence type="inferred from homology"/>
<name>X0MD82_FUSOX</name>
<dbReference type="AlphaFoldDB" id="X0MD82"/>
<sequence>MATNPAAYTTDLGDPDAVIHAFETVRSEFGHPHVVIYNAYHIVPNDPNNVFEVPLGSFKTSRTINIFSTYAAAQEAVKGWKDFLAPSSPTPTYIYTGNIRNEMRIPSLMSLGVRKTAAAWFNEVTSTSYKDQGFKFYYADERKADGTPMYSGATPEGHAQFDVELAEGKEQQAWQQTVVSGRGYKRF</sequence>
<accession>X0MD82</accession>
<evidence type="ECO:0000256" key="1">
    <source>
        <dbReference type="ARBA" id="ARBA00006484"/>
    </source>
</evidence>
<dbReference type="Gene3D" id="3.40.50.720">
    <property type="entry name" value="NAD(P)-binding Rossmann-like Domain"/>
    <property type="match status" value="1"/>
</dbReference>
<dbReference type="InterPro" id="IPR036291">
    <property type="entry name" value="NAD(P)-bd_dom_sf"/>
</dbReference>
<reference evidence="3" key="2">
    <citation type="submission" date="2012-05" db="EMBL/GenBank/DDBJ databases">
        <title>The Genome Annotation of Fusarium oxysporum Cotton.</title>
        <authorList>
            <consortium name="The Broad Institute Genomics Platform"/>
            <person name="Ma L.-J."/>
            <person name="Corby-Kistler H."/>
            <person name="Broz K."/>
            <person name="Gale L.R."/>
            <person name="Jonkers W."/>
            <person name="O'Donnell K."/>
            <person name="Ploetz R."/>
            <person name="Steinberg C."/>
            <person name="Schwartz D.C."/>
            <person name="VanEtten H."/>
            <person name="Zhou S."/>
            <person name="Young S.K."/>
            <person name="Zeng Q."/>
            <person name="Gargeya S."/>
            <person name="Fitzgerald M."/>
            <person name="Abouelleil A."/>
            <person name="Alvarado L."/>
            <person name="Chapman S.B."/>
            <person name="Gainer-Dewar J."/>
            <person name="Goldberg J."/>
            <person name="Griggs A."/>
            <person name="Gujja S."/>
            <person name="Hansen M."/>
            <person name="Howarth C."/>
            <person name="Imamovic A."/>
            <person name="Ireland A."/>
            <person name="Larimer J."/>
            <person name="McCowan C."/>
            <person name="Murphy C."/>
            <person name="Pearson M."/>
            <person name="Poon T.W."/>
            <person name="Priest M."/>
            <person name="Roberts A."/>
            <person name="Saif S."/>
            <person name="Shea T."/>
            <person name="Sykes S."/>
            <person name="Wortman J."/>
            <person name="Nusbaum C."/>
            <person name="Birren B."/>
        </authorList>
    </citation>
    <scope>NUCLEOTIDE SEQUENCE</scope>
    <source>
        <strain evidence="3">25433</strain>
    </source>
</reference>
<protein>
    <recommendedName>
        <fullName evidence="4">NmrA-like domain-containing protein</fullName>
    </recommendedName>
</protein>
<dbReference type="Proteomes" id="UP000030701">
    <property type="component" value="Unassembled WGS sequence"/>
</dbReference>
<dbReference type="OrthoDB" id="5336600at2759"/>
<evidence type="ECO:0000313" key="3">
    <source>
        <dbReference type="EMBL" id="EXM18565.1"/>
    </source>
</evidence>
<dbReference type="SUPFAM" id="SSF51735">
    <property type="entry name" value="NAD(P)-binding Rossmann-fold domains"/>
    <property type="match status" value="1"/>
</dbReference>
<dbReference type="PANTHER" id="PTHR43669">
    <property type="entry name" value="5-KETO-D-GLUCONATE 5-REDUCTASE"/>
    <property type="match status" value="1"/>
</dbReference>
<dbReference type="GO" id="GO:0016491">
    <property type="term" value="F:oxidoreductase activity"/>
    <property type="evidence" value="ECO:0007669"/>
    <property type="project" value="UniProtKB-KW"/>
</dbReference>
<dbReference type="PANTHER" id="PTHR43669:SF4">
    <property type="entry name" value="SHORT-CHAIN DEHYDROGENASE"/>
    <property type="match status" value="1"/>
</dbReference>
<dbReference type="EMBL" id="JH657972">
    <property type="protein sequence ID" value="EXM18565.1"/>
    <property type="molecule type" value="Genomic_DNA"/>
</dbReference>
<reference evidence="3" key="1">
    <citation type="submission" date="2011-11" db="EMBL/GenBank/DDBJ databases">
        <title>The Genome Sequence of Fusarium oxysporum Cotton.</title>
        <authorList>
            <consortium name="The Broad Institute Genome Sequencing Platform"/>
            <person name="Ma L.-J."/>
            <person name="Gale L.R."/>
            <person name="Schwartz D.C."/>
            <person name="Zhou S."/>
            <person name="Corby-Kistler H."/>
            <person name="Young S.K."/>
            <person name="Zeng Q."/>
            <person name="Gargeya S."/>
            <person name="Fitzgerald M."/>
            <person name="Haas B."/>
            <person name="Abouelleil A."/>
            <person name="Alvarado L."/>
            <person name="Arachchi H.M."/>
            <person name="Berlin A."/>
            <person name="Brown A."/>
            <person name="Chapman S.B."/>
            <person name="Chen Z."/>
            <person name="Dunbar C."/>
            <person name="Freedman E."/>
            <person name="Gearin G."/>
            <person name="Goldberg J."/>
            <person name="Griggs A."/>
            <person name="Gujja S."/>
            <person name="Heiman D."/>
            <person name="Howarth C."/>
            <person name="Larson L."/>
            <person name="Lui A."/>
            <person name="MacDonald P.J.P."/>
            <person name="Montmayeur A."/>
            <person name="Murphy C."/>
            <person name="Neiman D."/>
            <person name="Pearson M."/>
            <person name="Priest M."/>
            <person name="Roberts A."/>
            <person name="Saif S."/>
            <person name="Shea T."/>
            <person name="Shenoy N."/>
            <person name="Sisk P."/>
            <person name="Stolte C."/>
            <person name="Sykes S."/>
            <person name="Wortman J."/>
            <person name="Nusbaum C."/>
            <person name="Birren B."/>
        </authorList>
    </citation>
    <scope>NUCLEOTIDE SEQUENCE [LARGE SCALE GENOMIC DNA]</scope>
    <source>
        <strain evidence="3">25433</strain>
    </source>
</reference>
<evidence type="ECO:0008006" key="4">
    <source>
        <dbReference type="Google" id="ProtNLM"/>
    </source>
</evidence>
<comment type="similarity">
    <text evidence="1">Belongs to the short-chain dehydrogenases/reductases (SDR) family.</text>
</comment>
<dbReference type="HOGENOM" id="CLU_103010_0_0_1"/>
<organism evidence="3">
    <name type="scientific">Fusarium oxysporum f. sp. vasinfectum 25433</name>
    <dbReference type="NCBI Taxonomy" id="1089449"/>
    <lineage>
        <taxon>Eukaryota</taxon>
        <taxon>Fungi</taxon>
        <taxon>Dikarya</taxon>
        <taxon>Ascomycota</taxon>
        <taxon>Pezizomycotina</taxon>
        <taxon>Sordariomycetes</taxon>
        <taxon>Hypocreomycetidae</taxon>
        <taxon>Hypocreales</taxon>
        <taxon>Nectriaceae</taxon>
        <taxon>Fusarium</taxon>
        <taxon>Fusarium oxysporum species complex</taxon>
    </lineage>
</organism>
<gene>
    <name evidence="3" type="ORF">FOTG_13382</name>
</gene>